<feature type="signal peptide" evidence="2">
    <location>
        <begin position="1"/>
        <end position="24"/>
    </location>
</feature>
<dbReference type="eggNOG" id="ENOG5032878">
    <property type="taxonomic scope" value="Bacteria"/>
</dbReference>
<dbReference type="Proteomes" id="UP000003448">
    <property type="component" value="Unassembled WGS sequence"/>
</dbReference>
<dbReference type="RefSeq" id="WP_007457289.1">
    <property type="nucleotide sequence ID" value="NZ_HF570108.1"/>
</dbReference>
<evidence type="ECO:0000313" key="3">
    <source>
        <dbReference type="EMBL" id="CCH16971.1"/>
    </source>
</evidence>
<dbReference type="OrthoDB" id="3402551at2"/>
<evidence type="ECO:0000313" key="4">
    <source>
        <dbReference type="Proteomes" id="UP000003448"/>
    </source>
</evidence>
<comment type="caution">
    <text evidence="3">The sequence shown here is derived from an EMBL/GenBank/DDBJ whole genome shotgun (WGS) entry which is preliminary data.</text>
</comment>
<proteinExistence type="predicted"/>
<dbReference type="AlphaFoldDB" id="I0KZH4"/>
<dbReference type="EMBL" id="CAIE01000017">
    <property type="protein sequence ID" value="CCH16971.1"/>
    <property type="molecule type" value="Genomic_DNA"/>
</dbReference>
<feature type="chain" id="PRO_5038914529" description="Secreted protein" evidence="2">
    <location>
        <begin position="25"/>
        <end position="197"/>
    </location>
</feature>
<feature type="compositionally biased region" description="Low complexity" evidence="1">
    <location>
        <begin position="30"/>
        <end position="65"/>
    </location>
</feature>
<reference evidence="4" key="1">
    <citation type="journal article" date="2012" name="J. Bacteriol.">
        <title>Genome Sequence of Micromonospora lupini Lupac 08, Isolated from Root Nodules of Lupinus angustifolius.</title>
        <authorList>
            <person name="Alonso-Vega P."/>
            <person name="Normand P."/>
            <person name="Bacigalupe R."/>
            <person name="Pujic P."/>
            <person name="Lajus A."/>
            <person name="Vallenet D."/>
            <person name="Carro L."/>
            <person name="Coll P."/>
            <person name="Trujillo M.E."/>
        </authorList>
    </citation>
    <scope>NUCLEOTIDE SEQUENCE [LARGE SCALE GENOMIC DNA]</scope>
    <source>
        <strain evidence="4">Lupac 08</strain>
    </source>
</reference>
<keyword evidence="4" id="KW-1185">Reference proteome</keyword>
<evidence type="ECO:0000256" key="1">
    <source>
        <dbReference type="SAM" id="MobiDB-lite"/>
    </source>
</evidence>
<protein>
    <recommendedName>
        <fullName evidence="5">Secreted protein</fullName>
    </recommendedName>
</protein>
<feature type="region of interest" description="Disordered" evidence="1">
    <location>
        <begin position="29"/>
        <end position="110"/>
    </location>
</feature>
<gene>
    <name evidence="3" type="ORF">MILUP08_41889</name>
</gene>
<accession>I0KZH4</accession>
<organism evidence="3 4">
    <name type="scientific">Micromonospora lupini str. Lupac 08</name>
    <dbReference type="NCBI Taxonomy" id="1150864"/>
    <lineage>
        <taxon>Bacteria</taxon>
        <taxon>Bacillati</taxon>
        <taxon>Actinomycetota</taxon>
        <taxon>Actinomycetes</taxon>
        <taxon>Micromonosporales</taxon>
        <taxon>Micromonosporaceae</taxon>
        <taxon>Micromonospora</taxon>
    </lineage>
</organism>
<sequence length="197" mass="19306">MTIRRSSAYLVVAVTLALPAAGCAHPDRTGATAGGPAPASSGSAAAPDPAGIAVGPQATPTTSGVPTPPAPVPDAARPGTGAGRAADPAPAASRPTRLAALPTTDTDPSCRPPVLLEATGAALDGQTVDDVQVLGCRNGFARLMAIAPKSAEIPGGDQVFLRKDTKGWRVVGRTSASTDCGDPGLVTAVRAVCTGLA</sequence>
<evidence type="ECO:0000256" key="2">
    <source>
        <dbReference type="SAM" id="SignalP"/>
    </source>
</evidence>
<feature type="compositionally biased region" description="Low complexity" evidence="1">
    <location>
        <begin position="73"/>
        <end position="97"/>
    </location>
</feature>
<keyword evidence="2" id="KW-0732">Signal</keyword>
<evidence type="ECO:0008006" key="5">
    <source>
        <dbReference type="Google" id="ProtNLM"/>
    </source>
</evidence>
<name>I0KZH4_9ACTN</name>